<dbReference type="AlphaFoldDB" id="A0A8E2F0W8"/>
<dbReference type="EMBL" id="KV749689">
    <property type="protein sequence ID" value="OCL08228.1"/>
    <property type="molecule type" value="Genomic_DNA"/>
</dbReference>
<name>A0A8E2F0W8_9PEZI</name>
<dbReference type="Proteomes" id="UP000250140">
    <property type="component" value="Unassembled WGS sequence"/>
</dbReference>
<sequence length="507" mass="56968">MPPPRLLPLRYFSLSWRVIQTRQASGTNGGSPKRHRSRRFRDKSQSQATPTDSITSPENDSPHPNANRSDAPFVNTKTVYKVLSFNSNPGQKVLRFNANAKSITHRHVPIESAQRQSSAPENNSTRGPPTEDGSSESPTGSSPTKEFPHQSVRAPREEGNVKISNSHNESLLEELFPELAKPAVPAMQKPLERTVPKLGLPDHIQPFEHLPDRNTDRRKSTEASKQGSDNVTVLKIEHCSTALNEADFRRLVPQGKHIEGWVQDGDIAQVIPGRDPLTLARLPFYWLVFPTHDGAVAYYMHVHRVHSLARVHTPRSIFSAVPPPPGLIEDGEELHTLIQNYSLYPPTLDLSLSIVKPPYDPLVHTVIEQGGYWPIVDNKGKRSPKVLLWIEGHEPSQFSLYNSMHQDGVQRGLTWGIVGGQHGVKKVADLMNAKRRSRTSRNGSEEPEILQETIGRMYNRWVIEFQDESMARRFARAWNGRPLPIGGDNLGWRNDAAERICSTEALW</sequence>
<organism evidence="2 3">
    <name type="scientific">Glonium stellatum</name>
    <dbReference type="NCBI Taxonomy" id="574774"/>
    <lineage>
        <taxon>Eukaryota</taxon>
        <taxon>Fungi</taxon>
        <taxon>Dikarya</taxon>
        <taxon>Ascomycota</taxon>
        <taxon>Pezizomycotina</taxon>
        <taxon>Dothideomycetes</taxon>
        <taxon>Pleosporomycetidae</taxon>
        <taxon>Gloniales</taxon>
        <taxon>Gloniaceae</taxon>
        <taxon>Glonium</taxon>
    </lineage>
</organism>
<gene>
    <name evidence="2" type="ORF">AOQ84DRAFT_222091</name>
</gene>
<dbReference type="OrthoDB" id="5332316at2759"/>
<feature type="region of interest" description="Disordered" evidence="1">
    <location>
        <begin position="106"/>
        <end position="161"/>
    </location>
</feature>
<proteinExistence type="predicted"/>
<feature type="region of interest" description="Disordered" evidence="1">
    <location>
        <begin position="23"/>
        <end position="73"/>
    </location>
</feature>
<evidence type="ECO:0000256" key="1">
    <source>
        <dbReference type="SAM" id="MobiDB-lite"/>
    </source>
</evidence>
<evidence type="ECO:0000313" key="2">
    <source>
        <dbReference type="EMBL" id="OCL08228.1"/>
    </source>
</evidence>
<reference evidence="2 3" key="1">
    <citation type="journal article" date="2016" name="Nat. Commun.">
        <title>Ectomycorrhizal ecology is imprinted in the genome of the dominant symbiotic fungus Cenococcum geophilum.</title>
        <authorList>
            <consortium name="DOE Joint Genome Institute"/>
            <person name="Peter M."/>
            <person name="Kohler A."/>
            <person name="Ohm R.A."/>
            <person name="Kuo A."/>
            <person name="Krutzmann J."/>
            <person name="Morin E."/>
            <person name="Arend M."/>
            <person name="Barry K.W."/>
            <person name="Binder M."/>
            <person name="Choi C."/>
            <person name="Clum A."/>
            <person name="Copeland A."/>
            <person name="Grisel N."/>
            <person name="Haridas S."/>
            <person name="Kipfer T."/>
            <person name="LaButti K."/>
            <person name="Lindquist E."/>
            <person name="Lipzen A."/>
            <person name="Maire R."/>
            <person name="Meier B."/>
            <person name="Mihaltcheva S."/>
            <person name="Molinier V."/>
            <person name="Murat C."/>
            <person name="Poggeler S."/>
            <person name="Quandt C.A."/>
            <person name="Sperisen C."/>
            <person name="Tritt A."/>
            <person name="Tisserant E."/>
            <person name="Crous P.W."/>
            <person name="Henrissat B."/>
            <person name="Nehls U."/>
            <person name="Egli S."/>
            <person name="Spatafora J.W."/>
            <person name="Grigoriev I.V."/>
            <person name="Martin F.M."/>
        </authorList>
    </citation>
    <scope>NUCLEOTIDE SEQUENCE [LARGE SCALE GENOMIC DNA]</scope>
    <source>
        <strain evidence="2 3">CBS 207.34</strain>
    </source>
</reference>
<feature type="compositionally biased region" description="Basic and acidic residues" evidence="1">
    <location>
        <begin position="205"/>
        <end position="222"/>
    </location>
</feature>
<feature type="region of interest" description="Disordered" evidence="1">
    <location>
        <begin position="197"/>
        <end position="228"/>
    </location>
</feature>
<feature type="compositionally biased region" description="Polar residues" evidence="1">
    <location>
        <begin position="113"/>
        <end position="127"/>
    </location>
</feature>
<feature type="compositionally biased region" description="Basic residues" evidence="1">
    <location>
        <begin position="32"/>
        <end position="41"/>
    </location>
</feature>
<keyword evidence="3" id="KW-1185">Reference proteome</keyword>
<feature type="compositionally biased region" description="Low complexity" evidence="1">
    <location>
        <begin position="130"/>
        <end position="143"/>
    </location>
</feature>
<protein>
    <submittedName>
        <fullName evidence="2">Uncharacterized protein</fullName>
    </submittedName>
</protein>
<evidence type="ECO:0000313" key="3">
    <source>
        <dbReference type="Proteomes" id="UP000250140"/>
    </source>
</evidence>
<accession>A0A8E2F0W8</accession>
<feature type="compositionally biased region" description="Polar residues" evidence="1">
    <location>
        <begin position="45"/>
        <end position="68"/>
    </location>
</feature>